<accession>A0A3B3XK95</accession>
<dbReference type="InterPro" id="IPR037193">
    <property type="entry name" value="GDNF_alpha"/>
</dbReference>
<keyword evidence="4 10" id="KW-0732">Signal</keyword>
<dbReference type="SMART" id="SM00907">
    <property type="entry name" value="GDNF"/>
    <property type="match status" value="2"/>
</dbReference>
<dbReference type="GO" id="GO:0038023">
    <property type="term" value="F:signaling receptor activity"/>
    <property type="evidence" value="ECO:0007669"/>
    <property type="project" value="InterPro"/>
</dbReference>
<evidence type="ECO:0000256" key="3">
    <source>
        <dbReference type="ARBA" id="ARBA00022475"/>
    </source>
</evidence>
<feature type="signal peptide" evidence="10">
    <location>
        <begin position="1"/>
        <end position="21"/>
    </location>
</feature>
<keyword evidence="9" id="KW-1133">Transmembrane helix</keyword>
<feature type="chain" id="PRO_5017414073" description="GDNF/GAS1 domain-containing protein" evidence="10">
    <location>
        <begin position="22"/>
        <end position="427"/>
    </location>
</feature>
<comment type="similarity">
    <text evidence="2">Belongs to the GDNFR family.</text>
</comment>
<comment type="subcellular location">
    <subcellularLocation>
        <location evidence="1">Cell membrane</location>
    </subcellularLocation>
</comment>
<keyword evidence="3" id="KW-1003">Cell membrane</keyword>
<feature type="domain" description="GDNF/GAS1" evidence="11">
    <location>
        <begin position="224"/>
        <end position="322"/>
    </location>
</feature>
<dbReference type="GO" id="GO:0043235">
    <property type="term" value="C:receptor complex"/>
    <property type="evidence" value="ECO:0007669"/>
    <property type="project" value="TreeGrafter"/>
</dbReference>
<dbReference type="SUPFAM" id="SSF110035">
    <property type="entry name" value="GDNF receptor-like"/>
    <property type="match status" value="2"/>
</dbReference>
<keyword evidence="13" id="KW-1185">Reference proteome</keyword>
<evidence type="ECO:0000256" key="4">
    <source>
        <dbReference type="ARBA" id="ARBA00022729"/>
    </source>
</evidence>
<evidence type="ECO:0000256" key="1">
    <source>
        <dbReference type="ARBA" id="ARBA00004236"/>
    </source>
</evidence>
<evidence type="ECO:0000256" key="2">
    <source>
        <dbReference type="ARBA" id="ARBA00005961"/>
    </source>
</evidence>
<dbReference type="PANTHER" id="PTHR10269:SF1">
    <property type="entry name" value="GDNF FAMILY RECEPTOR ALPHA-LIKE"/>
    <property type="match status" value="1"/>
</dbReference>
<dbReference type="STRING" id="48701.ENSPMEP00000015410"/>
<keyword evidence="7" id="KW-0325">Glycoprotein</keyword>
<keyword evidence="6" id="KW-0675">Receptor</keyword>
<feature type="transmembrane region" description="Helical" evidence="9">
    <location>
        <begin position="353"/>
        <end position="375"/>
    </location>
</feature>
<feature type="region of interest" description="Disordered" evidence="8">
    <location>
        <begin position="386"/>
        <end position="427"/>
    </location>
</feature>
<evidence type="ECO:0000256" key="8">
    <source>
        <dbReference type="SAM" id="MobiDB-lite"/>
    </source>
</evidence>
<keyword evidence="9" id="KW-0812">Transmembrane</keyword>
<dbReference type="Proteomes" id="UP000261480">
    <property type="component" value="Unplaced"/>
</dbReference>
<dbReference type="Ensembl" id="ENSPMET00000023668.1">
    <property type="protein sequence ID" value="ENSPMEP00000015410.1"/>
    <property type="gene ID" value="ENSPMEG00000017914.1"/>
</dbReference>
<dbReference type="AlphaFoldDB" id="A0A3B3XK95"/>
<organism evidence="12 13">
    <name type="scientific">Poecilia mexicana</name>
    <dbReference type="NCBI Taxonomy" id="48701"/>
    <lineage>
        <taxon>Eukaryota</taxon>
        <taxon>Metazoa</taxon>
        <taxon>Chordata</taxon>
        <taxon>Craniata</taxon>
        <taxon>Vertebrata</taxon>
        <taxon>Euteleostomi</taxon>
        <taxon>Actinopterygii</taxon>
        <taxon>Neopterygii</taxon>
        <taxon>Teleostei</taxon>
        <taxon>Neoteleostei</taxon>
        <taxon>Acanthomorphata</taxon>
        <taxon>Ovalentaria</taxon>
        <taxon>Atherinomorphae</taxon>
        <taxon>Cyprinodontiformes</taxon>
        <taxon>Poeciliidae</taxon>
        <taxon>Poeciliinae</taxon>
        <taxon>Poecilia</taxon>
    </lineage>
</organism>
<evidence type="ECO:0000256" key="6">
    <source>
        <dbReference type="ARBA" id="ARBA00023170"/>
    </source>
</evidence>
<protein>
    <recommendedName>
        <fullName evidence="11">GDNF/GAS1 domain-containing protein</fullName>
    </recommendedName>
</protein>
<evidence type="ECO:0000259" key="11">
    <source>
        <dbReference type="SMART" id="SM00907"/>
    </source>
</evidence>
<dbReference type="InterPro" id="IPR016017">
    <property type="entry name" value="GDNF/GAS1"/>
</dbReference>
<evidence type="ECO:0000256" key="7">
    <source>
        <dbReference type="ARBA" id="ARBA00023180"/>
    </source>
</evidence>
<dbReference type="PANTHER" id="PTHR10269">
    <property type="entry name" value="GDNF RECEPTOR ALPHA"/>
    <property type="match status" value="1"/>
</dbReference>
<dbReference type="Pfam" id="PF02351">
    <property type="entry name" value="GDNF"/>
    <property type="match status" value="2"/>
</dbReference>
<evidence type="ECO:0000256" key="9">
    <source>
        <dbReference type="SAM" id="Phobius"/>
    </source>
</evidence>
<dbReference type="GO" id="GO:0007169">
    <property type="term" value="P:cell surface receptor protein tyrosine kinase signaling pathway"/>
    <property type="evidence" value="ECO:0007669"/>
    <property type="project" value="UniProtKB-ARBA"/>
</dbReference>
<dbReference type="GO" id="GO:0007399">
    <property type="term" value="P:nervous system development"/>
    <property type="evidence" value="ECO:0007669"/>
    <property type="project" value="TreeGrafter"/>
</dbReference>
<sequence>MQWMHLDVGLVLGIIFMQISSFSFSSPASGILDSVETCMSDLCSCERALVAGNCEDDRCQRKGSENCNLTIQAALGQFPPLQGCVCTWEEELCDSIQALVTQCLQKPGSQQGKITPTDWKSSNLADNDVLLAVREGSGSCVDRIGLCVSESVCNRHLTPVLQACMADQCDSERCRREIQQFYGGMPQQSAEMLVMCECDDSDQSCLLMKSGLQSGACGVETRICQERVTQCVQDSNCRHLLKTLQEKCWNHEEILCSERNLQENECFTLKDPALMLGANSECRKAFLATLGTVLHHPCTCKGVHSSHLRMCNMILEVFHNRLHFIKLVKSSSGPSKPPEINESEQGHMWSYGYILYAFSALFLAGVVIISPLVFLSKMRLKRRDQIKLKHQKKMNPERRGNHRGLPLQSPPQRRPSVRTNNRDIQHL</sequence>
<name>A0A3B3XK95_9TELE</name>
<keyword evidence="5 9" id="KW-0472">Membrane</keyword>
<dbReference type="GO" id="GO:0009897">
    <property type="term" value="C:external side of plasma membrane"/>
    <property type="evidence" value="ECO:0007669"/>
    <property type="project" value="TreeGrafter"/>
</dbReference>
<evidence type="ECO:0000313" key="12">
    <source>
        <dbReference type="Ensembl" id="ENSPMEP00000015410.1"/>
    </source>
</evidence>
<feature type="domain" description="GDNF/GAS1" evidence="11">
    <location>
        <begin position="140"/>
        <end position="217"/>
    </location>
</feature>
<proteinExistence type="inferred from homology"/>
<reference evidence="12" key="1">
    <citation type="submission" date="2025-08" db="UniProtKB">
        <authorList>
            <consortium name="Ensembl"/>
        </authorList>
    </citation>
    <scope>IDENTIFICATION</scope>
</reference>
<reference evidence="12" key="2">
    <citation type="submission" date="2025-09" db="UniProtKB">
        <authorList>
            <consortium name="Ensembl"/>
        </authorList>
    </citation>
    <scope>IDENTIFICATION</scope>
</reference>
<dbReference type="InterPro" id="IPR003438">
    <property type="entry name" value="GDNF_rcpt"/>
</dbReference>
<evidence type="ECO:0000256" key="10">
    <source>
        <dbReference type="SAM" id="SignalP"/>
    </source>
</evidence>
<evidence type="ECO:0000313" key="13">
    <source>
        <dbReference type="Proteomes" id="UP000261480"/>
    </source>
</evidence>
<evidence type="ECO:0000256" key="5">
    <source>
        <dbReference type="ARBA" id="ARBA00023136"/>
    </source>
</evidence>